<dbReference type="AlphaFoldDB" id="A0A517NVD7"/>
<organism evidence="1 2">
    <name type="scientific">Stieleria marina</name>
    <dbReference type="NCBI Taxonomy" id="1930275"/>
    <lineage>
        <taxon>Bacteria</taxon>
        <taxon>Pseudomonadati</taxon>
        <taxon>Planctomycetota</taxon>
        <taxon>Planctomycetia</taxon>
        <taxon>Pirellulales</taxon>
        <taxon>Pirellulaceae</taxon>
        <taxon>Stieleria</taxon>
    </lineage>
</organism>
<protein>
    <recommendedName>
        <fullName evidence="3">Hemerythrin-like domain-containing protein</fullName>
    </recommendedName>
</protein>
<sequence>MSIVETMNETLVINPAFLQEIKDSNPECWDTQHRLRQLCHCDSDPADRLNRLVKLLGAFRDHLALQFALEESYGYQKVRGINTTAKVLLNPGLIDKAHDQHCTLYLEITALSEAANELQYRGLETGQLEKLIQQVCDFDAKLIQHETLESDLIEQSFELS</sequence>
<evidence type="ECO:0000313" key="1">
    <source>
        <dbReference type="EMBL" id="QDT11091.1"/>
    </source>
</evidence>
<accession>A0A517NVD7</accession>
<gene>
    <name evidence="1" type="ORF">K239x_30850</name>
</gene>
<keyword evidence="2" id="KW-1185">Reference proteome</keyword>
<dbReference type="Proteomes" id="UP000319817">
    <property type="component" value="Chromosome"/>
</dbReference>
<reference evidence="1 2" key="1">
    <citation type="submission" date="2019-02" db="EMBL/GenBank/DDBJ databases">
        <title>Deep-cultivation of Planctomycetes and their phenomic and genomic characterization uncovers novel biology.</title>
        <authorList>
            <person name="Wiegand S."/>
            <person name="Jogler M."/>
            <person name="Boedeker C."/>
            <person name="Pinto D."/>
            <person name="Vollmers J."/>
            <person name="Rivas-Marin E."/>
            <person name="Kohn T."/>
            <person name="Peeters S.H."/>
            <person name="Heuer A."/>
            <person name="Rast P."/>
            <person name="Oberbeckmann S."/>
            <person name="Bunk B."/>
            <person name="Jeske O."/>
            <person name="Meyerdierks A."/>
            <person name="Storesund J.E."/>
            <person name="Kallscheuer N."/>
            <person name="Luecker S."/>
            <person name="Lage O.M."/>
            <person name="Pohl T."/>
            <person name="Merkel B.J."/>
            <person name="Hornburger P."/>
            <person name="Mueller R.-W."/>
            <person name="Bruemmer F."/>
            <person name="Labrenz M."/>
            <person name="Spormann A.M."/>
            <person name="Op den Camp H."/>
            <person name="Overmann J."/>
            <person name="Amann R."/>
            <person name="Jetten M.S.M."/>
            <person name="Mascher T."/>
            <person name="Medema M.H."/>
            <person name="Devos D.P."/>
            <person name="Kaster A.-K."/>
            <person name="Ovreas L."/>
            <person name="Rohde M."/>
            <person name="Galperin M.Y."/>
            <person name="Jogler C."/>
        </authorList>
    </citation>
    <scope>NUCLEOTIDE SEQUENCE [LARGE SCALE GENOMIC DNA]</scope>
    <source>
        <strain evidence="1 2">K23_9</strain>
    </source>
</reference>
<name>A0A517NVD7_9BACT</name>
<proteinExistence type="predicted"/>
<evidence type="ECO:0008006" key="3">
    <source>
        <dbReference type="Google" id="ProtNLM"/>
    </source>
</evidence>
<evidence type="ECO:0000313" key="2">
    <source>
        <dbReference type="Proteomes" id="UP000319817"/>
    </source>
</evidence>
<dbReference type="EMBL" id="CP036526">
    <property type="protein sequence ID" value="QDT11091.1"/>
    <property type="molecule type" value="Genomic_DNA"/>
</dbReference>